<accession>A0A371I7G0</accession>
<keyword evidence="3" id="KW-1185">Reference proteome</keyword>
<sequence>MEDLSPKSKLMMEYMKKLEEKIENLEGVMITMKLVSCNSKSCRSHRSEKVVKMHERTQNEPKKSPWDLIKGKIPPFSNNGSVDDYYDWELKVEQNIDCINCEDLIKWNEIALQIRGMRGASIES</sequence>
<evidence type="ECO:0000256" key="1">
    <source>
        <dbReference type="SAM" id="MobiDB-lite"/>
    </source>
</evidence>
<organism evidence="2 3">
    <name type="scientific">Mucuna pruriens</name>
    <name type="common">Velvet bean</name>
    <name type="synonym">Dolichos pruriens</name>
    <dbReference type="NCBI Taxonomy" id="157652"/>
    <lineage>
        <taxon>Eukaryota</taxon>
        <taxon>Viridiplantae</taxon>
        <taxon>Streptophyta</taxon>
        <taxon>Embryophyta</taxon>
        <taxon>Tracheophyta</taxon>
        <taxon>Spermatophyta</taxon>
        <taxon>Magnoliopsida</taxon>
        <taxon>eudicotyledons</taxon>
        <taxon>Gunneridae</taxon>
        <taxon>Pentapetalae</taxon>
        <taxon>rosids</taxon>
        <taxon>fabids</taxon>
        <taxon>Fabales</taxon>
        <taxon>Fabaceae</taxon>
        <taxon>Papilionoideae</taxon>
        <taxon>50 kb inversion clade</taxon>
        <taxon>NPAAA clade</taxon>
        <taxon>indigoferoid/millettioid clade</taxon>
        <taxon>Phaseoleae</taxon>
        <taxon>Mucuna</taxon>
    </lineage>
</organism>
<evidence type="ECO:0008006" key="4">
    <source>
        <dbReference type="Google" id="ProtNLM"/>
    </source>
</evidence>
<dbReference type="Proteomes" id="UP000257109">
    <property type="component" value="Unassembled WGS sequence"/>
</dbReference>
<evidence type="ECO:0000313" key="3">
    <source>
        <dbReference type="Proteomes" id="UP000257109"/>
    </source>
</evidence>
<evidence type="ECO:0000313" key="2">
    <source>
        <dbReference type="EMBL" id="RDY10874.1"/>
    </source>
</evidence>
<feature type="non-terminal residue" evidence="2">
    <location>
        <position position="1"/>
    </location>
</feature>
<protein>
    <recommendedName>
        <fullName evidence="4">Retrotransposon gag domain-containing protein</fullName>
    </recommendedName>
</protein>
<comment type="caution">
    <text evidence="2">The sequence shown here is derived from an EMBL/GenBank/DDBJ whole genome shotgun (WGS) entry which is preliminary data.</text>
</comment>
<proteinExistence type="predicted"/>
<dbReference type="EMBL" id="QJKJ01000757">
    <property type="protein sequence ID" value="RDY10874.1"/>
    <property type="molecule type" value="Genomic_DNA"/>
</dbReference>
<dbReference type="OrthoDB" id="1731207at2759"/>
<feature type="compositionally biased region" description="Basic and acidic residues" evidence="1">
    <location>
        <begin position="48"/>
        <end position="65"/>
    </location>
</feature>
<gene>
    <name evidence="2" type="ORF">CR513_04547</name>
</gene>
<name>A0A371I7G0_MUCPR</name>
<dbReference type="AlphaFoldDB" id="A0A371I7G0"/>
<reference evidence="2" key="1">
    <citation type="submission" date="2018-05" db="EMBL/GenBank/DDBJ databases">
        <title>Draft genome of Mucuna pruriens seed.</title>
        <authorList>
            <person name="Nnadi N.E."/>
            <person name="Vos R."/>
            <person name="Hasami M.H."/>
            <person name="Devisetty U.K."/>
            <person name="Aguiy J.C."/>
        </authorList>
    </citation>
    <scope>NUCLEOTIDE SEQUENCE [LARGE SCALE GENOMIC DNA]</scope>
    <source>
        <strain evidence="2">JCA_2017</strain>
    </source>
</reference>
<feature type="region of interest" description="Disordered" evidence="1">
    <location>
        <begin position="48"/>
        <end position="68"/>
    </location>
</feature>